<protein>
    <recommendedName>
        <fullName evidence="4">Neuropeptide CCHamide-2</fullName>
    </recommendedName>
</protein>
<accession>A0A195CSW4</accession>
<keyword evidence="1" id="KW-0732">Signal</keyword>
<dbReference type="KEGG" id="ccoa:108773226"/>
<feature type="chain" id="PRO_5008270126" description="Neuropeptide CCHamide-2" evidence="1">
    <location>
        <begin position="32"/>
        <end position="135"/>
    </location>
</feature>
<feature type="signal peptide" evidence="1">
    <location>
        <begin position="1"/>
        <end position="31"/>
    </location>
</feature>
<organism evidence="2 3">
    <name type="scientific">Cyphomyrmex costatus</name>
    <dbReference type="NCBI Taxonomy" id="456900"/>
    <lineage>
        <taxon>Eukaryota</taxon>
        <taxon>Metazoa</taxon>
        <taxon>Ecdysozoa</taxon>
        <taxon>Arthropoda</taxon>
        <taxon>Hexapoda</taxon>
        <taxon>Insecta</taxon>
        <taxon>Pterygota</taxon>
        <taxon>Neoptera</taxon>
        <taxon>Endopterygota</taxon>
        <taxon>Hymenoptera</taxon>
        <taxon>Apocrita</taxon>
        <taxon>Aculeata</taxon>
        <taxon>Formicoidea</taxon>
        <taxon>Formicidae</taxon>
        <taxon>Myrmicinae</taxon>
        <taxon>Cyphomyrmex</taxon>
    </lineage>
</organism>
<sequence length="135" mass="15502">MRTNTTSGFFSLYLSIILLVISASISDKAYAKRGCAAFGHTCYGGYGKRFDSTVERNSLQESISQNIQESKVPLPNDELLYILPNDEFRERSGQPFMRTHRDTQRVNVHPLSILVDQWIALHRRPHRTDMDITNK</sequence>
<dbReference type="OrthoDB" id="6366777at2759"/>
<keyword evidence="3" id="KW-1185">Reference proteome</keyword>
<evidence type="ECO:0000256" key="1">
    <source>
        <dbReference type="SAM" id="SignalP"/>
    </source>
</evidence>
<name>A0A195CSW4_9HYME</name>
<proteinExistence type="predicted"/>
<dbReference type="Proteomes" id="UP000078542">
    <property type="component" value="Unassembled WGS sequence"/>
</dbReference>
<gene>
    <name evidence="2" type="ORF">ALC62_05483</name>
</gene>
<reference evidence="2 3" key="1">
    <citation type="submission" date="2016-03" db="EMBL/GenBank/DDBJ databases">
        <title>Cyphomyrmex costatus WGS genome.</title>
        <authorList>
            <person name="Nygaard S."/>
            <person name="Hu H."/>
            <person name="Boomsma J."/>
            <person name="Zhang G."/>
        </authorList>
    </citation>
    <scope>NUCLEOTIDE SEQUENCE [LARGE SCALE GENOMIC DNA]</scope>
    <source>
        <strain evidence="2">MS0001</strain>
        <tissue evidence="2">Whole body</tissue>
    </source>
</reference>
<evidence type="ECO:0008006" key="4">
    <source>
        <dbReference type="Google" id="ProtNLM"/>
    </source>
</evidence>
<dbReference type="AlphaFoldDB" id="A0A195CSW4"/>
<evidence type="ECO:0000313" key="3">
    <source>
        <dbReference type="Proteomes" id="UP000078542"/>
    </source>
</evidence>
<dbReference type="EMBL" id="KQ977306">
    <property type="protein sequence ID" value="KYN03612.1"/>
    <property type="molecule type" value="Genomic_DNA"/>
</dbReference>
<evidence type="ECO:0000313" key="2">
    <source>
        <dbReference type="EMBL" id="KYN03612.1"/>
    </source>
</evidence>